<dbReference type="Proteomes" id="UP001501411">
    <property type="component" value="Unassembled WGS sequence"/>
</dbReference>
<accession>A0ABP9ADI7</accession>
<dbReference type="InterPro" id="IPR020084">
    <property type="entry name" value="NUDIX_hydrolase_CS"/>
</dbReference>
<proteinExistence type="predicted"/>
<dbReference type="InterPro" id="IPR000086">
    <property type="entry name" value="NUDIX_hydrolase_dom"/>
</dbReference>
<dbReference type="InterPro" id="IPR051325">
    <property type="entry name" value="Nudix_hydrolase_domain"/>
</dbReference>
<protein>
    <submittedName>
        <fullName evidence="3">NUDIX domain-containing protein</fullName>
    </submittedName>
</protein>
<dbReference type="Pfam" id="PF00293">
    <property type="entry name" value="NUDIX"/>
    <property type="match status" value="1"/>
</dbReference>
<dbReference type="PANTHER" id="PTHR21340">
    <property type="entry name" value="DIADENOSINE 5,5-P1,P4-TETRAPHOSPHATE PYROPHOSPHOHYDROLASE MUTT"/>
    <property type="match status" value="1"/>
</dbReference>
<dbReference type="PROSITE" id="PS00893">
    <property type="entry name" value="NUDIX_BOX"/>
    <property type="match status" value="1"/>
</dbReference>
<dbReference type="CDD" id="cd04662">
    <property type="entry name" value="NUDIX_Hydrolase"/>
    <property type="match status" value="1"/>
</dbReference>
<gene>
    <name evidence="3" type="ORF">GCM10023231_02310</name>
</gene>
<evidence type="ECO:0000256" key="1">
    <source>
        <dbReference type="ARBA" id="ARBA00022801"/>
    </source>
</evidence>
<dbReference type="PANTHER" id="PTHR21340:SF0">
    <property type="entry name" value="BIS(5'-NUCLEOSYL)-TETRAPHOSPHATASE [ASYMMETRICAL]"/>
    <property type="match status" value="1"/>
</dbReference>
<keyword evidence="4" id="KW-1185">Reference proteome</keyword>
<dbReference type="PROSITE" id="PS51462">
    <property type="entry name" value="NUDIX"/>
    <property type="match status" value="1"/>
</dbReference>
<dbReference type="RefSeq" id="WP_345229848.1">
    <property type="nucleotide sequence ID" value="NZ_BAABIQ010000002.1"/>
</dbReference>
<feature type="domain" description="Nudix hydrolase" evidence="2">
    <location>
        <begin position="1"/>
        <end position="148"/>
    </location>
</feature>
<organism evidence="3 4">
    <name type="scientific">Olivibacter ginsenosidimutans</name>
    <dbReference type="NCBI Taxonomy" id="1176537"/>
    <lineage>
        <taxon>Bacteria</taxon>
        <taxon>Pseudomonadati</taxon>
        <taxon>Bacteroidota</taxon>
        <taxon>Sphingobacteriia</taxon>
        <taxon>Sphingobacteriales</taxon>
        <taxon>Sphingobacteriaceae</taxon>
        <taxon>Olivibacter</taxon>
    </lineage>
</organism>
<reference evidence="4" key="1">
    <citation type="journal article" date="2019" name="Int. J. Syst. Evol. Microbiol.">
        <title>The Global Catalogue of Microorganisms (GCM) 10K type strain sequencing project: providing services to taxonomists for standard genome sequencing and annotation.</title>
        <authorList>
            <consortium name="The Broad Institute Genomics Platform"/>
            <consortium name="The Broad Institute Genome Sequencing Center for Infectious Disease"/>
            <person name="Wu L."/>
            <person name="Ma J."/>
        </authorList>
    </citation>
    <scope>NUCLEOTIDE SEQUENCE [LARGE SCALE GENOMIC DNA]</scope>
    <source>
        <strain evidence="4">JCM 18200</strain>
    </source>
</reference>
<keyword evidence="1" id="KW-0378">Hydrolase</keyword>
<evidence type="ECO:0000313" key="3">
    <source>
        <dbReference type="EMBL" id="GAA4779156.1"/>
    </source>
</evidence>
<sequence>MKQSAGILLYRKNETTVEFFLVHPGGPFFVRKQEGYWTIPKGEFTAGEEPLHAAIREFQEETGFLLSGDFMPLNPIIQKGGKKVYCWLLEKNIDAKRIKSNTFEITWPPKSGRVQTYPEIDQAAWFTIDQAKVMINEKQVSLLEEARKFII</sequence>
<dbReference type="Gene3D" id="3.90.79.10">
    <property type="entry name" value="Nucleoside Triphosphate Pyrophosphohydrolase"/>
    <property type="match status" value="1"/>
</dbReference>
<dbReference type="EMBL" id="BAABIQ010000002">
    <property type="protein sequence ID" value="GAA4779156.1"/>
    <property type="molecule type" value="Genomic_DNA"/>
</dbReference>
<dbReference type="SUPFAM" id="SSF55811">
    <property type="entry name" value="Nudix"/>
    <property type="match status" value="1"/>
</dbReference>
<comment type="caution">
    <text evidence="3">The sequence shown here is derived from an EMBL/GenBank/DDBJ whole genome shotgun (WGS) entry which is preliminary data.</text>
</comment>
<name>A0ABP9ADI7_9SPHI</name>
<evidence type="ECO:0000313" key="4">
    <source>
        <dbReference type="Proteomes" id="UP001501411"/>
    </source>
</evidence>
<evidence type="ECO:0000259" key="2">
    <source>
        <dbReference type="PROSITE" id="PS51462"/>
    </source>
</evidence>
<dbReference type="InterPro" id="IPR015797">
    <property type="entry name" value="NUDIX_hydrolase-like_dom_sf"/>
</dbReference>